<keyword evidence="15" id="KW-1185">Reference proteome</keyword>
<sequence>MSSSHHHNSQYRNIPRGISRPLARLDARHQSVGLHSHGPEVRESSLFVEDGKGDRQNLTYGSLDRRAIPRYRPAGHGGLLGLGPNYRIVSRSESQLEVENVEYDSIRRSRRQSLLENLSDDDGAVESVLSGVSNESDLREDFLSVDYGHPRKRRRMLAGREQATVEDDDSEESDPDGPALAQSKDAFDEFKQNPIHQRHIELLRATEARPEDASAWLTLIEYQPILLGEDGGSRSSASFSSRTVVDLKISLYEEALSRVKGQEARNSLILGLMKEGRKIWDADKQASKWRTFLNEDASFDLWRLYLNFVQTNHVKFSFESCLGIYKQWLQRANNSSSDRARDTSCIYILLRLTLFLWQSGFTERAVGIWQALLEFNYFRPRNTPSTDLIPSFEQFWASEVARIGEEGSAGWRSNTSSELEVRSDKAFQVQHMDFEAWAAAEDDLERTAGLPARALDDVCEDDPYRVLLFSDIQDFLLSPITEEGTWLMQDAFLLFAGLSPLSSLPESRAWQRDPFVHSQSPACGISVGHAGREESNFGLQMRFQDVFLVSRQLNDDAHGILLSSPSRLISSSLSFVRRVLSLLVGLDSDEEPGELHMEYAIALEAGVDLKSARKQTRKFLKHKADSLKLYNTYGLLECHLDNLEGAEKVWSTALSMRYSLSQEVQIDSFLLWRDWAYSYMRRRHFHHARALLCLMTEEQVDLIRLRKTIESTIESSAATQLKTEQYIKTHIDQARSQNRPEQLPALVDVLVVHRYLNADLSLEVALQTYHAALRSFAGLSTIPSAVLEAVHEQQARFIHAHAVTFGRSFRPRELVPVLKESKERFPNNLNLLLLHHYFLQKAGLFDRLRQVDSKADSHRDVQLDQSVVPSVFELMLELNRPSYSGSTDHTIRSAFERVTQPGSPGHDSLQIWKTYVLWETSLTQFHGHLKLGGKRSTRREEAVYRQATTAIQSFYAALRACPWSKELCMLGFTQPVLRDAIGNAKLKQVYQTMLDRGMRVHLDISDTLLDQALKIVRIFLQLVACALVAHGSDFGLFKPLPTPAAMTSTFAAQLRTIAANSTSELDLRARRDAHGESLIFARTVAVKQDWETIYQVCVEGYQELCLLDARLHEFGQNLFSAQSKSQDREQLSKTQNEALGLVLDRCLTLLGSKVALRPGLKAVEWLVRRFRVHVYNTDALLATFLPYHETPVFRNILSIIPTDRLATRWKFLAAYHREPAIVPRHVVVYTATHNDAFFSFFNDYTLHACQEGAAHSQLLRFWGSFVVEAITGRLSQVRNGRKEVQKQQTEDALLKILPLLNEGFEIKDNPEFTVTCFTITLVLAGGADLGDHVIDSLMKSIAPFIADEASDSRSALACLAILVTKKTDMRVPRDVLDIFMNASDPGRRMSELLQLVPLAALFVAIISSALSGLKEKNMDRRLQFIERMFDAAQDHFTSATKSQLLATLLRKLSSTDSTLSPGSICWTRLVRLLQSLADSSKFSSSFPQAVFLAGLSQSEVEDLVQQTIQYSDRPLLEQTRMEVDPAVDESTHNSKEAEAMLESLPSETEISSFLTVGNRSLLFDQLVRTFAVCHKNNQLLERFEQIPLWHKQKGGLSVLHLSFMLRVALGPFPVAHRNTALQLLLDVIKKGSPNQLESLIPFITVLLSDNSQHVRRAAVACTVAIHKAASKEENGEAHPAQTLYDALGIRNVKPLVSTQAVKILDQAYLPYLEECMLDPSYIRTILQTAFDKHDRTPLLKANDVELKKNTKHALYDLLTGCALGCALLRVKIGILELLGDVHKVGASTTSKILSPILEAWASLEESDAVDAASSEGLPLDQIDAVMVRFANPRDKDAVEHILGWLVEDKVQPRNALVNAFFDRIAVIWKDMHNESQTFTALRLFDMSFSKNPAYAAGSRHVLHMVNLSTKVLAVILDHSFSGLAEMQTDVPPRKRRRVSHGRESIPKDLAIELDISESRLTFALELVEDSKPQSHPQLLGGLFEVLIILRRLKDKGTSESPYLLHLCLSSILAIIENAQTSPRPTIDFSSIRTDLVTDCVRSSENPQVQSTALLLSSALASLAPDRILHSIMPIFTFMGKSILSKDDERSIFVTNRAIDEIIPPLVATLKKQDAKKLIHSTSSLLSSFVTAYDHVPQYRRAAFYQRLLSRLGADDFAFAVIALLASRRHPEDMSSFFASLMADLSAPTQLMTFRKLIDLSIDIFSDDPHDAAPLLDISGTSSNKKREQEALILLEVASKLLEPKSLKTQVKRLSKTDDAENKAFWAEFEACMTRILSMLKSQKAVHANLTPSTRKCLSSLLDLPFLADLLKIMPNLLHDMVQPGEGQQELQPLALRVLATQLQHNAPSSRDARTQAEAMTFLPNLQHIIRTTDDEAFRHAAIACLDRIIEVYGRKKPEEAISASSALIEGNLGLESHNERTRIMSLLCLASTTEVLKGGSVRIVVQALPKVLRLLDSFLTEDSAGEGRVELHDACFALLSSFITHTPYMIGDESVADILSLSYRSCLAGPDAGSRREARLEMLSLMAQRMDLKTVVSSLNQAWKSTVVSGGKIEGDAIAEYLDMLSQAIERNSKSTVVGAADEISAFVLEVMDLRRLSRIKDGAGAATVAGIENVEKKLHELGIVFIYKLNDTTFRPIFEGWVDWATKRSPEACSSAGASVQMARQTSFYLFATHFFATLKSIVTSYARYLLPSVNDILRAAAHNVSSPVPGMKVDSIDRNADAKPSLHVDLSEDSGLQLYKSTLTLLTTIETHDADGFFTSPMHFQPLTDLLVSQLGLLASSPQSRFNATPKTKAKAKGQATAASLHTVVFDMVIPCIVALANSVQDVPTHHHALNHLLCQLRRSPWAAVRLASIRTQVALTESPDVGDEWLQNVVLGGGSGGGQSSNGAGAAAEGGGGVAVGGAGETMIYVYEMLEDDDEEVEEAVRDWVRMARDRVGEDVFEF</sequence>
<dbReference type="GO" id="GO:0032040">
    <property type="term" value="C:small-subunit processome"/>
    <property type="evidence" value="ECO:0007669"/>
    <property type="project" value="TreeGrafter"/>
</dbReference>
<evidence type="ECO:0000256" key="2">
    <source>
        <dbReference type="ARBA" id="ARBA00010559"/>
    </source>
</evidence>
<gene>
    <name evidence="14" type="ORF">AYL99_00111</name>
</gene>
<dbReference type="PANTHER" id="PTHR13457:SF1">
    <property type="entry name" value="HEAT REPEAT-CONTAINING PROTEIN 1"/>
    <property type="match status" value="1"/>
</dbReference>
<evidence type="ECO:0000256" key="11">
    <source>
        <dbReference type="RuleBase" id="RU367065"/>
    </source>
</evidence>
<keyword evidence="5 11" id="KW-0690">Ribosome biogenesis</keyword>
<dbReference type="STRING" id="1367422.A0A178ZWF5"/>
<evidence type="ECO:0000256" key="3">
    <source>
        <dbReference type="ARBA" id="ARBA00011399"/>
    </source>
</evidence>
<evidence type="ECO:0000256" key="1">
    <source>
        <dbReference type="ARBA" id="ARBA00004604"/>
    </source>
</evidence>
<evidence type="ECO:0000256" key="7">
    <source>
        <dbReference type="ARBA" id="ARBA00023242"/>
    </source>
</evidence>
<keyword evidence="8 11" id="KW-0687">Ribonucleoprotein</keyword>
<comment type="subunit">
    <text evidence="3 11">Component of the ribosomal small subunit (SSU) processome.</text>
</comment>
<dbReference type="InterPro" id="IPR021133">
    <property type="entry name" value="HEAT_type_2"/>
</dbReference>
<feature type="domain" description="BP28 C-terminal" evidence="13">
    <location>
        <begin position="2574"/>
        <end position="2759"/>
    </location>
</feature>
<dbReference type="Gene3D" id="1.25.40.10">
    <property type="entry name" value="Tetratricopeptide repeat domain"/>
    <property type="match status" value="1"/>
</dbReference>
<dbReference type="PANTHER" id="PTHR13457">
    <property type="entry name" value="BAP28"/>
    <property type="match status" value="1"/>
</dbReference>
<evidence type="ECO:0000256" key="4">
    <source>
        <dbReference type="ARBA" id="ARBA00015399"/>
    </source>
</evidence>
<evidence type="ECO:0000256" key="8">
    <source>
        <dbReference type="ARBA" id="ARBA00023274"/>
    </source>
</evidence>
<dbReference type="Pfam" id="PF12397">
    <property type="entry name" value="U3snoRNP10"/>
    <property type="match status" value="1"/>
</dbReference>
<dbReference type="InterPro" id="IPR012954">
    <property type="entry name" value="BP28_C_dom"/>
</dbReference>
<feature type="compositionally biased region" description="Acidic residues" evidence="12">
    <location>
        <begin position="164"/>
        <end position="175"/>
    </location>
</feature>
<dbReference type="InterPro" id="IPR011989">
    <property type="entry name" value="ARM-like"/>
</dbReference>
<evidence type="ECO:0000313" key="14">
    <source>
        <dbReference type="EMBL" id="OAP64139.1"/>
    </source>
</evidence>
<reference evidence="14 15" key="1">
    <citation type="submission" date="2016-04" db="EMBL/GenBank/DDBJ databases">
        <title>Draft genome of Fonsecaea erecta CBS 125763.</title>
        <authorList>
            <person name="Weiss V.A."/>
            <person name="Vicente V.A."/>
            <person name="Raittz R.T."/>
            <person name="Moreno L.F."/>
            <person name="De Souza E.M."/>
            <person name="Pedrosa F.O."/>
            <person name="Steffens M.B."/>
            <person name="Faoro H."/>
            <person name="Tadra-Sfeir M.Z."/>
            <person name="Najafzadeh M.J."/>
            <person name="Felipe M.S."/>
            <person name="Teixeira M."/>
            <person name="Sun J."/>
            <person name="Xi L."/>
            <person name="Gomes R."/>
            <person name="De Azevedo C.M."/>
            <person name="Salgado C.G."/>
            <person name="Da Silva M.B."/>
            <person name="Nascimento M.F."/>
            <person name="Queiroz-Telles F."/>
            <person name="Attili D.S."/>
            <person name="Gorbushina A."/>
        </authorList>
    </citation>
    <scope>NUCLEOTIDE SEQUENCE [LARGE SCALE GENOMIC DNA]</scope>
    <source>
        <strain evidence="14 15">CBS 125763</strain>
    </source>
</reference>
<dbReference type="GeneID" id="30004281"/>
<protein>
    <recommendedName>
        <fullName evidence="4 11">U3 small nucleolar RNA-associated protein 10</fullName>
    </recommendedName>
</protein>
<evidence type="ECO:0000256" key="5">
    <source>
        <dbReference type="ARBA" id="ARBA00022517"/>
    </source>
</evidence>
<comment type="function">
    <text evidence="9">Involved in nucleolar processing of pre-18S ribosomal RNA. Involved in ribosome biosynthesis.</text>
</comment>
<dbReference type="Pfam" id="PF08146">
    <property type="entry name" value="BP28CT"/>
    <property type="match status" value="1"/>
</dbReference>
<evidence type="ECO:0000256" key="9">
    <source>
        <dbReference type="ARBA" id="ARBA00025076"/>
    </source>
</evidence>
<proteinExistence type="inferred from homology"/>
<dbReference type="SMART" id="SM01036">
    <property type="entry name" value="BP28CT"/>
    <property type="match status" value="1"/>
</dbReference>
<comment type="similarity">
    <text evidence="2 11">Belongs to the HEATR1/UTP10 family.</text>
</comment>
<dbReference type="GO" id="GO:0030686">
    <property type="term" value="C:90S preribosome"/>
    <property type="evidence" value="ECO:0007669"/>
    <property type="project" value="TreeGrafter"/>
</dbReference>
<dbReference type="OrthoDB" id="31183at2759"/>
<dbReference type="Proteomes" id="UP000078343">
    <property type="component" value="Unassembled WGS sequence"/>
</dbReference>
<evidence type="ECO:0000256" key="6">
    <source>
        <dbReference type="ARBA" id="ARBA00022552"/>
    </source>
</evidence>
<accession>A0A178ZWF5</accession>
<dbReference type="InterPro" id="IPR013633">
    <property type="entry name" value="NRDE-2"/>
</dbReference>
<dbReference type="Gene3D" id="1.25.10.10">
    <property type="entry name" value="Leucine-rich Repeat Variant"/>
    <property type="match status" value="1"/>
</dbReference>
<evidence type="ECO:0000256" key="10">
    <source>
        <dbReference type="PROSITE-ProRule" id="PRU00103"/>
    </source>
</evidence>
<dbReference type="GO" id="GO:0045943">
    <property type="term" value="P:positive regulation of transcription by RNA polymerase I"/>
    <property type="evidence" value="ECO:0007669"/>
    <property type="project" value="TreeGrafter"/>
</dbReference>
<evidence type="ECO:0000259" key="13">
    <source>
        <dbReference type="SMART" id="SM01036"/>
    </source>
</evidence>
<dbReference type="InterPro" id="IPR011990">
    <property type="entry name" value="TPR-like_helical_dom_sf"/>
</dbReference>
<dbReference type="GO" id="GO:0000462">
    <property type="term" value="P:maturation of SSU-rRNA from tricistronic rRNA transcript (SSU-rRNA, 5.8S rRNA, LSU-rRNA)"/>
    <property type="evidence" value="ECO:0007669"/>
    <property type="project" value="TreeGrafter"/>
</dbReference>
<comment type="subcellular location">
    <subcellularLocation>
        <location evidence="1 11">Nucleus</location>
        <location evidence="1 11">Nucleolus</location>
    </subcellularLocation>
</comment>
<feature type="region of interest" description="Disordered" evidence="12">
    <location>
        <begin position="153"/>
        <end position="181"/>
    </location>
</feature>
<dbReference type="EMBL" id="LVYI01000001">
    <property type="protein sequence ID" value="OAP64139.1"/>
    <property type="molecule type" value="Genomic_DNA"/>
</dbReference>
<dbReference type="GO" id="GO:0030515">
    <property type="term" value="F:snoRNA binding"/>
    <property type="evidence" value="ECO:0007669"/>
    <property type="project" value="TreeGrafter"/>
</dbReference>
<dbReference type="SUPFAM" id="SSF48371">
    <property type="entry name" value="ARM repeat"/>
    <property type="match status" value="2"/>
</dbReference>
<dbReference type="GO" id="GO:0034455">
    <property type="term" value="C:t-UTP complex"/>
    <property type="evidence" value="ECO:0007669"/>
    <property type="project" value="TreeGrafter"/>
</dbReference>
<dbReference type="InterPro" id="IPR022125">
    <property type="entry name" value="U3snoRNP10_N"/>
</dbReference>
<keyword evidence="7 11" id="KW-0539">Nucleus</keyword>
<dbReference type="Pfam" id="PF08424">
    <property type="entry name" value="NRDE-2"/>
    <property type="match status" value="1"/>
</dbReference>
<comment type="caution">
    <text evidence="14">The sequence shown here is derived from an EMBL/GenBank/DDBJ whole genome shotgun (WGS) entry which is preliminary data.</text>
</comment>
<dbReference type="InterPro" id="IPR016024">
    <property type="entry name" value="ARM-type_fold"/>
</dbReference>
<name>A0A178ZWF5_9EURO</name>
<organism evidence="14 15">
    <name type="scientific">Fonsecaea erecta</name>
    <dbReference type="NCBI Taxonomy" id="1367422"/>
    <lineage>
        <taxon>Eukaryota</taxon>
        <taxon>Fungi</taxon>
        <taxon>Dikarya</taxon>
        <taxon>Ascomycota</taxon>
        <taxon>Pezizomycotina</taxon>
        <taxon>Eurotiomycetes</taxon>
        <taxon>Chaetothyriomycetidae</taxon>
        <taxon>Chaetothyriales</taxon>
        <taxon>Herpotrichiellaceae</taxon>
        <taxon>Fonsecaea</taxon>
    </lineage>
</organism>
<evidence type="ECO:0000313" key="15">
    <source>
        <dbReference type="Proteomes" id="UP000078343"/>
    </source>
</evidence>
<evidence type="ECO:0000256" key="12">
    <source>
        <dbReference type="SAM" id="MobiDB-lite"/>
    </source>
</evidence>
<dbReference type="PROSITE" id="PS50077">
    <property type="entry name" value="HEAT_REPEAT"/>
    <property type="match status" value="1"/>
</dbReference>
<keyword evidence="6 11" id="KW-0698">rRNA processing</keyword>
<feature type="repeat" description="HEAT" evidence="10">
    <location>
        <begin position="1639"/>
        <end position="1676"/>
    </location>
</feature>
<dbReference type="RefSeq" id="XP_018697506.1">
    <property type="nucleotide sequence ID" value="XM_018831627.1"/>
</dbReference>
<dbReference type="InterPro" id="IPR040191">
    <property type="entry name" value="UTP10"/>
</dbReference>